<keyword evidence="2 5" id="KW-0812">Transmembrane</keyword>
<evidence type="ECO:0000313" key="7">
    <source>
        <dbReference type="EMBL" id="OYO14425.1"/>
    </source>
</evidence>
<sequence>MVRFSWQRMALRAFDLSERSVRRGRDSQRRRVERWRNRLFLICQCAITAGVAWWASMKLLGDPLPVFAPVAAVVTLGSSYGQRLSRGVEIAVGVAVGVFFGDVFVYLFGTGVWQIIVVTILAMSVATWLGARNLMITQAGVQAIIVMTLLPNPGAGFGRWLTALIGCALALLVTTVAPAGPLTRPRILAAGVLSEAADTLNAIREALTDGDPEAGDRVLDRARRSEGALERLNDAVEEGMAVVRYSPFRRRNLPHMQDLSQIVDPLDRMARNLRVLARRSAVALYRSETIPQAYLSLMGSLAEDIKWCSGELYARRLPTGIRQRMETLGERSSHLMLSESLSAVVLLAQMRSIMVDLVQLSGMDYADARELIPDMD</sequence>
<dbReference type="GO" id="GO:0016020">
    <property type="term" value="C:membrane"/>
    <property type="evidence" value="ECO:0007669"/>
    <property type="project" value="UniProtKB-SubCell"/>
</dbReference>
<feature type="transmembrane region" description="Helical" evidence="5">
    <location>
        <begin position="112"/>
        <end position="129"/>
    </location>
</feature>
<organism evidence="7 8">
    <name type="scientific">Enemella evansiae</name>
    <dbReference type="NCBI Taxonomy" id="2016499"/>
    <lineage>
        <taxon>Bacteria</taxon>
        <taxon>Bacillati</taxon>
        <taxon>Actinomycetota</taxon>
        <taxon>Actinomycetes</taxon>
        <taxon>Propionibacteriales</taxon>
        <taxon>Propionibacteriaceae</taxon>
        <taxon>Enemella</taxon>
    </lineage>
</organism>
<dbReference type="AlphaFoldDB" id="A0A255GF38"/>
<feature type="domain" description="Integral membrane bound transporter" evidence="6">
    <location>
        <begin position="54"/>
        <end position="173"/>
    </location>
</feature>
<feature type="transmembrane region" description="Helical" evidence="5">
    <location>
        <begin position="39"/>
        <end position="57"/>
    </location>
</feature>
<evidence type="ECO:0000256" key="4">
    <source>
        <dbReference type="ARBA" id="ARBA00023136"/>
    </source>
</evidence>
<protein>
    <submittedName>
        <fullName evidence="7">FUSC family protein</fullName>
    </submittedName>
</protein>
<evidence type="ECO:0000313" key="8">
    <source>
        <dbReference type="Proteomes" id="UP000215896"/>
    </source>
</evidence>
<name>A0A255GF38_9ACTN</name>
<evidence type="ECO:0000256" key="2">
    <source>
        <dbReference type="ARBA" id="ARBA00022692"/>
    </source>
</evidence>
<keyword evidence="8" id="KW-1185">Reference proteome</keyword>
<accession>A0A255GF38</accession>
<evidence type="ECO:0000256" key="5">
    <source>
        <dbReference type="SAM" id="Phobius"/>
    </source>
</evidence>
<feature type="transmembrane region" description="Helical" evidence="5">
    <location>
        <begin position="157"/>
        <end position="177"/>
    </location>
</feature>
<keyword evidence="3 5" id="KW-1133">Transmembrane helix</keyword>
<evidence type="ECO:0000259" key="6">
    <source>
        <dbReference type="Pfam" id="PF13515"/>
    </source>
</evidence>
<evidence type="ECO:0000256" key="1">
    <source>
        <dbReference type="ARBA" id="ARBA00004141"/>
    </source>
</evidence>
<feature type="transmembrane region" description="Helical" evidence="5">
    <location>
        <begin position="63"/>
        <end position="81"/>
    </location>
</feature>
<dbReference type="InterPro" id="IPR049453">
    <property type="entry name" value="Memb_transporter_dom"/>
</dbReference>
<comment type="caution">
    <text evidence="7">The sequence shown here is derived from an EMBL/GenBank/DDBJ whole genome shotgun (WGS) entry which is preliminary data.</text>
</comment>
<dbReference type="Proteomes" id="UP000215896">
    <property type="component" value="Unassembled WGS sequence"/>
</dbReference>
<feature type="transmembrane region" description="Helical" evidence="5">
    <location>
        <begin position="88"/>
        <end position="106"/>
    </location>
</feature>
<keyword evidence="4 5" id="KW-0472">Membrane</keyword>
<proteinExistence type="predicted"/>
<dbReference type="Pfam" id="PF13515">
    <property type="entry name" value="FUSC_2"/>
    <property type="match status" value="1"/>
</dbReference>
<dbReference type="EMBL" id="NMVO01000012">
    <property type="protein sequence ID" value="OYO14425.1"/>
    <property type="molecule type" value="Genomic_DNA"/>
</dbReference>
<dbReference type="RefSeq" id="WP_094355430.1">
    <property type="nucleotide sequence ID" value="NZ_NMVM01000005.1"/>
</dbReference>
<comment type="subcellular location">
    <subcellularLocation>
        <location evidence="1">Membrane</location>
        <topology evidence="1">Multi-pass membrane protein</topology>
    </subcellularLocation>
</comment>
<evidence type="ECO:0000256" key="3">
    <source>
        <dbReference type="ARBA" id="ARBA00022989"/>
    </source>
</evidence>
<reference evidence="7 8" key="1">
    <citation type="submission" date="2017-07" db="EMBL/GenBank/DDBJ databases">
        <title>Draft whole genome sequences of clinical Proprionibacteriaceae strains.</title>
        <authorList>
            <person name="Bernier A.-M."/>
            <person name="Bernard K."/>
            <person name="Domingo M.-C."/>
        </authorList>
    </citation>
    <scope>NUCLEOTIDE SEQUENCE [LARGE SCALE GENOMIC DNA]</scope>
    <source>
        <strain evidence="7 8">NML 030167</strain>
    </source>
</reference>
<dbReference type="OrthoDB" id="5198202at2"/>
<gene>
    <name evidence="7" type="ORF">CGZ94_07395</name>
</gene>